<dbReference type="AlphaFoldDB" id="A0A2T6C3G6"/>
<reference evidence="1 2" key="1">
    <citation type="submission" date="2018-04" db="EMBL/GenBank/DDBJ databases">
        <title>Genomic Encyclopedia of Archaeal and Bacterial Type Strains, Phase II (KMG-II): from individual species to whole genera.</title>
        <authorList>
            <person name="Goeker M."/>
        </authorList>
    </citation>
    <scope>NUCLEOTIDE SEQUENCE [LARGE SCALE GENOMIC DNA]</scope>
    <source>
        <strain evidence="1 2">DSM 25731</strain>
    </source>
</reference>
<sequence>MKVQKYCFIGICVFFFIKCSQKETNSNPCANEISLFSTSDTLKNITIDYQLKGKNFANSIDEKLEKLVCGALTNFGLILENQEVIKVQYRKKCQDGIGMISCYKEQFSIKALLNEKGSVLFAYESIPIDSIKYWIRDNFWDDGTYYYDKTSVQWETETPKDSIEKVLSTIKDGYLLIYEKLSQKLFAKKVCELQPAEMQQLKEQLSFTIQLNMEYKIPPPPPPPPIPAASVYK</sequence>
<dbReference type="EMBL" id="QBKT01000002">
    <property type="protein sequence ID" value="PTX62833.1"/>
    <property type="molecule type" value="Genomic_DNA"/>
</dbReference>
<accession>A0A2T6C3G6</accession>
<evidence type="ECO:0000313" key="1">
    <source>
        <dbReference type="EMBL" id="PTX62833.1"/>
    </source>
</evidence>
<name>A0A2T6C3G6_9FLAO</name>
<organism evidence="1 2">
    <name type="scientific">Kordia periserrulae</name>
    <dbReference type="NCBI Taxonomy" id="701523"/>
    <lineage>
        <taxon>Bacteria</taxon>
        <taxon>Pseudomonadati</taxon>
        <taxon>Bacteroidota</taxon>
        <taxon>Flavobacteriia</taxon>
        <taxon>Flavobacteriales</taxon>
        <taxon>Flavobacteriaceae</taxon>
        <taxon>Kordia</taxon>
    </lineage>
</organism>
<dbReference type="Proteomes" id="UP000244090">
    <property type="component" value="Unassembled WGS sequence"/>
</dbReference>
<evidence type="ECO:0000313" key="2">
    <source>
        <dbReference type="Proteomes" id="UP000244090"/>
    </source>
</evidence>
<keyword evidence="2" id="KW-1185">Reference proteome</keyword>
<proteinExistence type="predicted"/>
<gene>
    <name evidence="1" type="ORF">C8N46_102233</name>
</gene>
<protein>
    <submittedName>
        <fullName evidence="1">Uncharacterized protein</fullName>
    </submittedName>
</protein>
<comment type="caution">
    <text evidence="1">The sequence shown here is derived from an EMBL/GenBank/DDBJ whole genome shotgun (WGS) entry which is preliminary data.</text>
</comment>